<dbReference type="EMBL" id="WXWW01000222">
    <property type="protein sequence ID" value="NAW66550.1"/>
    <property type="molecule type" value="Genomic_DNA"/>
</dbReference>
<protein>
    <recommendedName>
        <fullName evidence="3">Alkaline phytoceramidase</fullName>
    </recommendedName>
</protein>
<proteinExistence type="predicted"/>
<evidence type="ECO:0008006" key="3">
    <source>
        <dbReference type="Google" id="ProtNLM"/>
    </source>
</evidence>
<evidence type="ECO:0000313" key="2">
    <source>
        <dbReference type="Proteomes" id="UP000465712"/>
    </source>
</evidence>
<name>A0A7X4WSL9_9GAMM</name>
<gene>
    <name evidence="1" type="ORF">CAG72_15155</name>
</gene>
<comment type="caution">
    <text evidence="1">The sequence shown here is derived from an EMBL/GenBank/DDBJ whole genome shotgun (WGS) entry which is preliminary data.</text>
</comment>
<evidence type="ECO:0000313" key="1">
    <source>
        <dbReference type="EMBL" id="NAW66550.1"/>
    </source>
</evidence>
<reference evidence="1 2" key="1">
    <citation type="submission" date="2017-05" db="EMBL/GenBank/DDBJ databases">
        <title>High clonality and local adaptation shapes Vibrionaceae linages within an endangered oasis.</title>
        <authorList>
            <person name="Vazquez-Rosas-Landa M."/>
        </authorList>
    </citation>
    <scope>NUCLEOTIDE SEQUENCE [LARGE SCALE GENOMIC DNA]</scope>
    <source>
        <strain evidence="1 2">P46_P4S1P180</strain>
    </source>
</reference>
<organism evidence="1 2">
    <name type="scientific">Photobacterium halotolerans</name>
    <dbReference type="NCBI Taxonomy" id="265726"/>
    <lineage>
        <taxon>Bacteria</taxon>
        <taxon>Pseudomonadati</taxon>
        <taxon>Pseudomonadota</taxon>
        <taxon>Gammaproteobacteria</taxon>
        <taxon>Vibrionales</taxon>
        <taxon>Vibrionaceae</taxon>
        <taxon>Photobacterium</taxon>
    </lineage>
</organism>
<sequence>MPGSEQLKAGLLIGSALLLTVVTLYWAPITQPASFYDYADNQQRFGIDNFTNVMSNLPFAVVGLLGIRLLSQVSSRQADQVIEPEISSAYFLFFQALLATSLGSAFYHLSPAPFGLMLDRIPISLAFVNLYCIVLSEYISPRLGQRLLFPLNVYGLLAVVYWYLMTTSQGSTADLSAYILIQLLPIVHLPLILMLYQERRPGGRYYLAALVTYGLAKVAEQQDTAIYLLTGEWISGHSIKHLLAALAGWWIYRLLQLRTAKR</sequence>
<dbReference type="PANTHER" id="PTHR34368:SF1">
    <property type="entry name" value="OS01G0962200 PROTEIN"/>
    <property type="match status" value="1"/>
</dbReference>
<dbReference type="AlphaFoldDB" id="A0A7X4WSL9"/>
<accession>A0A7X4WSL9</accession>
<dbReference type="PANTHER" id="PTHR34368">
    <property type="entry name" value="OS01G0962200 PROTEIN"/>
    <property type="match status" value="1"/>
</dbReference>
<dbReference type="Proteomes" id="UP000465712">
    <property type="component" value="Unassembled WGS sequence"/>
</dbReference>